<name>A0AAV9X1A7_9PEZI</name>
<protein>
    <submittedName>
        <fullName evidence="1">Uncharacterized protein</fullName>
    </submittedName>
</protein>
<dbReference type="EMBL" id="JAVHJO010000015">
    <property type="protein sequence ID" value="KAK6527459.1"/>
    <property type="molecule type" value="Genomic_DNA"/>
</dbReference>
<gene>
    <name evidence="1" type="ORF">TWF694_004448</name>
</gene>
<evidence type="ECO:0000313" key="2">
    <source>
        <dbReference type="Proteomes" id="UP001365542"/>
    </source>
</evidence>
<comment type="caution">
    <text evidence="1">The sequence shown here is derived from an EMBL/GenBank/DDBJ whole genome shotgun (WGS) entry which is preliminary data.</text>
</comment>
<dbReference type="Proteomes" id="UP001365542">
    <property type="component" value="Unassembled WGS sequence"/>
</dbReference>
<reference evidence="1 2" key="1">
    <citation type="submission" date="2019-10" db="EMBL/GenBank/DDBJ databases">
        <authorList>
            <person name="Palmer J.M."/>
        </authorList>
    </citation>
    <scope>NUCLEOTIDE SEQUENCE [LARGE SCALE GENOMIC DNA]</scope>
    <source>
        <strain evidence="1 2">TWF694</strain>
    </source>
</reference>
<organism evidence="1 2">
    <name type="scientific">Orbilia ellipsospora</name>
    <dbReference type="NCBI Taxonomy" id="2528407"/>
    <lineage>
        <taxon>Eukaryota</taxon>
        <taxon>Fungi</taxon>
        <taxon>Dikarya</taxon>
        <taxon>Ascomycota</taxon>
        <taxon>Pezizomycotina</taxon>
        <taxon>Orbiliomycetes</taxon>
        <taxon>Orbiliales</taxon>
        <taxon>Orbiliaceae</taxon>
        <taxon>Orbilia</taxon>
    </lineage>
</organism>
<dbReference type="AlphaFoldDB" id="A0AAV9X1A7"/>
<proteinExistence type="predicted"/>
<keyword evidence="2" id="KW-1185">Reference proteome</keyword>
<accession>A0AAV9X1A7</accession>
<evidence type="ECO:0000313" key="1">
    <source>
        <dbReference type="EMBL" id="KAK6527459.1"/>
    </source>
</evidence>
<sequence>MSKVNGYACNVGGYVQTTVTLDKVDASSPADVGFSCSLKSNSTAISICQLFTRGATWTGGLKSEFAATEDGLHSGRAYLVLVNPGTATAQKYLNERKEWAKVGQVKAYPEVGISDTVLGTLCYGAMDAVEREVEISSLKPNQDPQFAAYVPPKKEGNYAGGDDPTIYKFDDIINRLVAGNETSEERGILKLDPPSDGWARDISNQTGSNGPWYIDGTKLMRGVTFLMDALRLDDNELAYAGGLNTIG</sequence>